<evidence type="ECO:0000256" key="13">
    <source>
        <dbReference type="ARBA" id="ARBA00022824"/>
    </source>
</evidence>
<comment type="similarity">
    <text evidence="8 28">Belongs to the ATG9 family.</text>
</comment>
<evidence type="ECO:0000313" key="30">
    <source>
        <dbReference type="Ensembl" id="ENSCCRP00010107640.1"/>
    </source>
</evidence>
<name>A0A8C1PJN6_CYPCA</name>
<keyword evidence="20" id="KW-0496">Mitochondrion</keyword>
<dbReference type="Ensembl" id="ENSCCRT00010119760.1">
    <property type="protein sequence ID" value="ENSCCRP00010107640.1"/>
    <property type="gene ID" value="ENSCCRG00010047436.1"/>
</dbReference>
<evidence type="ECO:0000256" key="2">
    <source>
        <dbReference type="ARBA" id="ARBA00004195"/>
    </source>
</evidence>
<proteinExistence type="inferred from homology"/>
<evidence type="ECO:0000256" key="29">
    <source>
        <dbReference type="SAM" id="MobiDB-lite"/>
    </source>
</evidence>
<evidence type="ECO:0000256" key="9">
    <source>
        <dbReference type="ARBA" id="ARBA00022448"/>
    </source>
</evidence>
<comment type="catalytic activity">
    <reaction evidence="24">
        <text>a 1,2-diacyl-sn-glycero-3-phospho-L-serine(in) = a 1,2-diacyl-sn-glycero-3-phospho-L-serine(out)</text>
        <dbReference type="Rhea" id="RHEA:38663"/>
        <dbReference type="ChEBI" id="CHEBI:57262"/>
    </reaction>
</comment>
<dbReference type="GO" id="GO:0034045">
    <property type="term" value="C:phagophore assembly site membrane"/>
    <property type="evidence" value="ECO:0007669"/>
    <property type="project" value="UniProtKB-SubCell"/>
</dbReference>
<organism evidence="30 31">
    <name type="scientific">Cyprinus carpio</name>
    <name type="common">Common carp</name>
    <dbReference type="NCBI Taxonomy" id="7962"/>
    <lineage>
        <taxon>Eukaryota</taxon>
        <taxon>Metazoa</taxon>
        <taxon>Chordata</taxon>
        <taxon>Craniata</taxon>
        <taxon>Vertebrata</taxon>
        <taxon>Euteleostomi</taxon>
        <taxon>Actinopterygii</taxon>
        <taxon>Neopterygii</taxon>
        <taxon>Teleostei</taxon>
        <taxon>Ostariophysi</taxon>
        <taxon>Cypriniformes</taxon>
        <taxon>Cyprinidae</taxon>
        <taxon>Cyprininae</taxon>
        <taxon>Cyprinus</taxon>
    </lineage>
</organism>
<keyword evidence="12" id="KW-0967">Endosome</keyword>
<feature type="transmembrane region" description="Helical" evidence="28">
    <location>
        <begin position="342"/>
        <end position="364"/>
    </location>
</feature>
<dbReference type="GO" id="GO:0000422">
    <property type="term" value="P:autophagy of mitochondrion"/>
    <property type="evidence" value="ECO:0007669"/>
    <property type="project" value="TreeGrafter"/>
</dbReference>
<dbReference type="GO" id="GO:0061709">
    <property type="term" value="P:reticulophagy"/>
    <property type="evidence" value="ECO:0007669"/>
    <property type="project" value="TreeGrafter"/>
</dbReference>
<dbReference type="GO" id="GO:0000421">
    <property type="term" value="C:autophagosome membrane"/>
    <property type="evidence" value="ECO:0007669"/>
    <property type="project" value="UniProtKB-SubCell"/>
</dbReference>
<comment type="catalytic activity">
    <reaction evidence="25">
        <text>a 1,2-diacyl-sn-glycero-3-phosphoethanolamine(in) = a 1,2-diacyl-sn-glycero-3-phosphoethanolamine(out)</text>
        <dbReference type="Rhea" id="RHEA:38895"/>
        <dbReference type="ChEBI" id="CHEBI:64612"/>
    </reaction>
</comment>
<feature type="compositionally biased region" description="Acidic residues" evidence="29">
    <location>
        <begin position="721"/>
        <end position="731"/>
    </location>
</feature>
<feature type="transmembrane region" description="Helical" evidence="28">
    <location>
        <begin position="37"/>
        <end position="58"/>
    </location>
</feature>
<evidence type="ECO:0000256" key="26">
    <source>
        <dbReference type="ARBA" id="ARBA00024631"/>
    </source>
</evidence>
<keyword evidence="19 28" id="KW-0445">Lipid transport</keyword>
<evidence type="ECO:0000256" key="1">
    <source>
        <dbReference type="ARBA" id="ARBA00004166"/>
    </source>
</evidence>
<keyword evidence="17 28" id="KW-0072">Autophagy</keyword>
<evidence type="ECO:0000256" key="23">
    <source>
        <dbReference type="ARBA" id="ARBA00023329"/>
    </source>
</evidence>
<dbReference type="InterPro" id="IPR007241">
    <property type="entry name" value="Autophagy-rel_prot_9"/>
</dbReference>
<comment type="function">
    <text evidence="27">Phospholipid scramblase involved in autophagy by mediating autophagosomal membrane expansion. Cycles between the preautophagosomal structure/phagophore assembly site (PAS) and the cytoplasmic vesicle pool and supplies membrane for the growing autophagosome. Lipid scramblase activity plays a key role in preautophagosomal structure/phagophore assembly by distributing the phospholipids that arrive through ATG2 (ATG2A or ATG2B) from the cytoplasmic to the luminal leaflet of the bilayer, thereby driving autophagosomal membrane expansion. Also required to supply phosphatidylinositol 4-phosphate to the autophagosome initiation site by recruiting the phosphatidylinositol 4-kinase beta (PI4KB) in a process dependent on ARFIP2, but not ARFIP1. In addition to autophagy, also plays a role in necrotic cell death.</text>
</comment>
<evidence type="ECO:0000256" key="17">
    <source>
        <dbReference type="ARBA" id="ARBA00023006"/>
    </source>
</evidence>
<evidence type="ECO:0000256" key="15">
    <source>
        <dbReference type="ARBA" id="ARBA00022989"/>
    </source>
</evidence>
<dbReference type="GO" id="GO:0005794">
    <property type="term" value="C:Golgi apparatus"/>
    <property type="evidence" value="ECO:0007669"/>
    <property type="project" value="UniProtKB-SubCell"/>
</dbReference>
<evidence type="ECO:0000256" key="24">
    <source>
        <dbReference type="ARBA" id="ARBA00024479"/>
    </source>
</evidence>
<sequence length="825" mass="93812">MAHFDTEYQRLEASYSDSPPGEENLLVHVPEGSKCKILYIFLNIQQLVFVVAFTVFLANCVDYDILFANKFVNHTDSSKVTLPDAFLPVDVCSARIHDNVFVIFILIISGVFWLHRLVKFIYNICCYWEIRSFYINALKMTMADIPYFTWQEVQARIIEIQKEHQICIHKKELTELDIYHRILRFKNYMVAMVNKSLLPVRFCLPLLGNTVFYTRGLKYNFELIFFWGPGSLFENEWSLKPEYKRGGNRLELADRLSSRILWIGIANLLLCPVILIWQILYAFFSYTEVIKREPGSLGARCWSLYGRFYLRHFNELDHELMSRLSKGYKASSKYMNCFMSPLLTVVAKNVAFFAGSILAVLIALTIYDEDVLAVEHVLSSITLLGVCITICRSFIPDKHMVYCPEQLLKVILAHIHYMPDHWQGNAHRYETRDEFAQLFQYKAVFILEELLSPVITPFILIFCLRRKSLEIIDFFRNFTVDVVGVGDTCSFAQMDVRQHGHPAWMSAGKTEASIYQQAEDGKTELSLMHFAITNPHWQPPRESTHFISLLKEKVHREAAAVQQGVIAENPAFTSTHSQSDSEPRSLIANLLMGPPSLASLHLGREGSINPVSIGVSEGASALHSISPVSTSLHLRGSYPSARLPRPDHPAVVAGRAMTGSGTDARTISSGSSAWEGQLTSMILSEYASTEMSIHALYMHEMHKQQSRGEVSRHTWHRQESDESSESVNEDIEAARNFPRSSTFPTTSHQEGPAQQSSSQRRYGGASDPVSGSFRAQRTPRMPMGGWSEENQMGRHHDPVPEEGSEDELPPQIHKVQHASVNMKQW</sequence>
<dbReference type="GO" id="GO:0005789">
    <property type="term" value="C:endoplasmic reticulum membrane"/>
    <property type="evidence" value="ECO:0007669"/>
    <property type="project" value="UniProtKB-SubCell"/>
</dbReference>
<evidence type="ECO:0000256" key="10">
    <source>
        <dbReference type="ARBA" id="ARBA00022553"/>
    </source>
</evidence>
<dbReference type="GO" id="GO:0034497">
    <property type="term" value="P:protein localization to phagophore assembly site"/>
    <property type="evidence" value="ECO:0007669"/>
    <property type="project" value="TreeGrafter"/>
</dbReference>
<keyword evidence="21 28" id="KW-0472">Membrane</keyword>
<accession>A0A8C1PJN6</accession>
<feature type="region of interest" description="Disordered" evidence="29">
    <location>
        <begin position="1"/>
        <end position="20"/>
    </location>
</feature>
<keyword evidence="10" id="KW-0597">Phosphoprotein</keyword>
<keyword evidence="13" id="KW-0256">Endoplasmic reticulum</keyword>
<evidence type="ECO:0000256" key="19">
    <source>
        <dbReference type="ARBA" id="ARBA00023055"/>
    </source>
</evidence>
<dbReference type="GO" id="GO:0031902">
    <property type="term" value="C:late endosome membrane"/>
    <property type="evidence" value="ECO:0007669"/>
    <property type="project" value="UniProtKB-SubCell"/>
</dbReference>
<protein>
    <recommendedName>
        <fullName evidence="28">Autophagy-related protein 9</fullName>
    </recommendedName>
</protein>
<feature type="compositionally biased region" description="Basic and acidic residues" evidence="29">
    <location>
        <begin position="1"/>
        <end position="10"/>
    </location>
</feature>
<dbReference type="GO" id="GO:0031966">
    <property type="term" value="C:mitochondrial membrane"/>
    <property type="evidence" value="ECO:0007669"/>
    <property type="project" value="UniProtKB-SubCell"/>
</dbReference>
<dbReference type="Proteomes" id="UP000694427">
    <property type="component" value="Unplaced"/>
</dbReference>
<evidence type="ECO:0000256" key="25">
    <source>
        <dbReference type="ARBA" id="ARBA00024615"/>
    </source>
</evidence>
<keyword evidence="16" id="KW-0007">Acetylation</keyword>
<evidence type="ECO:0000313" key="31">
    <source>
        <dbReference type="Proteomes" id="UP000694427"/>
    </source>
</evidence>
<evidence type="ECO:0000256" key="22">
    <source>
        <dbReference type="ARBA" id="ARBA00023180"/>
    </source>
</evidence>
<keyword evidence="18" id="KW-0333">Golgi apparatus</keyword>
<keyword evidence="31" id="KW-1185">Reference proteome</keyword>
<dbReference type="PANTHER" id="PTHR13038">
    <property type="entry name" value="APG9 AUTOPHAGY 9"/>
    <property type="match status" value="1"/>
</dbReference>
<evidence type="ECO:0000256" key="3">
    <source>
        <dbReference type="ARBA" id="ARBA00004225"/>
    </source>
</evidence>
<evidence type="ECO:0000256" key="12">
    <source>
        <dbReference type="ARBA" id="ARBA00022753"/>
    </source>
</evidence>
<keyword evidence="11 28" id="KW-0812">Transmembrane</keyword>
<feature type="transmembrane region" description="Helical" evidence="28">
    <location>
        <begin position="376"/>
        <end position="395"/>
    </location>
</feature>
<evidence type="ECO:0000256" key="27">
    <source>
        <dbReference type="ARBA" id="ARBA00045832"/>
    </source>
</evidence>
<dbReference type="PANTHER" id="PTHR13038:SF13">
    <property type="entry name" value="AUTOPHAGY-RELATED PROTEIN 9A"/>
    <property type="match status" value="1"/>
</dbReference>
<comment type="subcellular location">
    <subcellularLocation>
        <location evidence="7">Cytoplasmic vesicle</location>
        <location evidence="7">Autophagosome membrane</location>
        <topology evidence="7">Multi-pass membrane protein</topology>
    </subcellularLocation>
    <subcellularLocation>
        <location evidence="5">Endoplasmic reticulum membrane</location>
        <topology evidence="5">Multi-pass membrane protein</topology>
    </subcellularLocation>
    <subcellularLocation>
        <location evidence="1">Golgi apparatus</location>
        <location evidence="1">trans-Golgi network membrane</location>
        <topology evidence="1">Multi-pass membrane protein</topology>
    </subcellularLocation>
    <subcellularLocation>
        <location evidence="4">Late endosome membrane</location>
    </subcellularLocation>
    <subcellularLocation>
        <location evidence="3">Mitochondrion membrane</location>
        <topology evidence="3">Multi-pass membrane protein</topology>
    </subcellularLocation>
    <subcellularLocation>
        <location evidence="6 28">Preautophagosomal structure membrane</location>
        <topology evidence="6 28">Multi-pass membrane protein</topology>
    </subcellularLocation>
    <subcellularLocation>
        <location evidence="2">Recycling endosome membrane</location>
        <topology evidence="2">Multi-pass membrane protein</topology>
    </subcellularLocation>
</comment>
<keyword evidence="15 28" id="KW-1133">Transmembrane helix</keyword>
<dbReference type="AlphaFoldDB" id="A0A8C1PJN6"/>
<keyword evidence="9 28" id="KW-0813">Transport</keyword>
<evidence type="ECO:0000256" key="18">
    <source>
        <dbReference type="ARBA" id="ARBA00023034"/>
    </source>
</evidence>
<dbReference type="GO" id="GO:0006869">
    <property type="term" value="P:lipid transport"/>
    <property type="evidence" value="ECO:0007669"/>
    <property type="project" value="UniProtKB-KW"/>
</dbReference>
<evidence type="ECO:0000256" key="20">
    <source>
        <dbReference type="ARBA" id="ARBA00023128"/>
    </source>
</evidence>
<evidence type="ECO:0000256" key="5">
    <source>
        <dbReference type="ARBA" id="ARBA00004477"/>
    </source>
</evidence>
<evidence type="ECO:0000256" key="4">
    <source>
        <dbReference type="ARBA" id="ARBA00004414"/>
    </source>
</evidence>
<feature type="region of interest" description="Disordered" evidence="29">
    <location>
        <begin position="704"/>
        <end position="825"/>
    </location>
</feature>
<evidence type="ECO:0000256" key="7">
    <source>
        <dbReference type="ARBA" id="ARBA00004542"/>
    </source>
</evidence>
<comment type="catalytic activity">
    <reaction evidence="26">
        <text>a 1,2-diacyl-sn-glycero-3-phosphocholine(in) = a 1,2-diacyl-sn-glycero-3-phosphocholine(out)</text>
        <dbReference type="Rhea" id="RHEA:38571"/>
        <dbReference type="ChEBI" id="CHEBI:57643"/>
    </reaction>
</comment>
<evidence type="ECO:0000256" key="16">
    <source>
        <dbReference type="ARBA" id="ARBA00022990"/>
    </source>
</evidence>
<keyword evidence="22" id="KW-0325">Glycoprotein</keyword>
<comment type="function">
    <text evidence="28">Phospholipid scramblase involved in autophagy. Cycles between the preautophagosomal structure/phagophore assembly site (PAS) and the cytoplasmic vesicle pool and supplies membrane for the growing autophagosome. Lipid scramblase activity plays a key role in preautophagosomal structure/phagophore assembly by distributing the phospholipids that arrive through ATG2 from the cytoplasmic to the luminal leaflet of the bilayer, thereby driving autophagosomal membrane expansion.</text>
</comment>
<dbReference type="Pfam" id="PF04109">
    <property type="entry name" value="ATG9"/>
    <property type="match status" value="1"/>
</dbReference>
<dbReference type="GO" id="GO:0055038">
    <property type="term" value="C:recycling endosome membrane"/>
    <property type="evidence" value="ECO:0007669"/>
    <property type="project" value="UniProtKB-SubCell"/>
</dbReference>
<evidence type="ECO:0000256" key="21">
    <source>
        <dbReference type="ARBA" id="ARBA00023136"/>
    </source>
</evidence>
<evidence type="ECO:0000256" key="8">
    <source>
        <dbReference type="ARBA" id="ARBA00006185"/>
    </source>
</evidence>
<gene>
    <name evidence="30" type="primary">LOC109091718</name>
</gene>
<keyword evidence="14" id="KW-0832">Ubl conjugation</keyword>
<feature type="transmembrane region" description="Helical" evidence="28">
    <location>
        <begin position="96"/>
        <end position="114"/>
    </location>
</feature>
<feature type="compositionally biased region" description="Basic and acidic residues" evidence="29">
    <location>
        <begin position="709"/>
        <end position="720"/>
    </location>
</feature>
<feature type="compositionally biased region" description="Polar residues" evidence="29">
    <location>
        <begin position="738"/>
        <end position="760"/>
    </location>
</feature>
<reference evidence="30" key="2">
    <citation type="submission" date="2025-09" db="UniProtKB">
        <authorList>
            <consortium name="Ensembl"/>
        </authorList>
    </citation>
    <scope>IDENTIFICATION</scope>
</reference>
<evidence type="ECO:0000256" key="14">
    <source>
        <dbReference type="ARBA" id="ARBA00022843"/>
    </source>
</evidence>
<evidence type="ECO:0000256" key="11">
    <source>
        <dbReference type="ARBA" id="ARBA00022692"/>
    </source>
</evidence>
<evidence type="ECO:0000256" key="28">
    <source>
        <dbReference type="RuleBase" id="RU364027"/>
    </source>
</evidence>
<keyword evidence="23" id="KW-0968">Cytoplasmic vesicle</keyword>
<reference evidence="30" key="1">
    <citation type="submission" date="2025-08" db="UniProtKB">
        <authorList>
            <consortium name="Ensembl"/>
        </authorList>
    </citation>
    <scope>IDENTIFICATION</scope>
</reference>
<evidence type="ECO:0000256" key="6">
    <source>
        <dbReference type="ARBA" id="ARBA00004511"/>
    </source>
</evidence>
<dbReference type="GO" id="GO:0034727">
    <property type="term" value="P:piecemeal microautophagy of the nucleus"/>
    <property type="evidence" value="ECO:0007669"/>
    <property type="project" value="TreeGrafter"/>
</dbReference>
<feature type="transmembrane region" description="Helical" evidence="28">
    <location>
        <begin position="260"/>
        <end position="284"/>
    </location>
</feature>